<reference evidence="2" key="1">
    <citation type="submission" date="2009-12" db="EMBL/GenBank/DDBJ databases">
        <authorList>
            <person name="Weinstock G."/>
            <person name="Sodergren E."/>
            <person name="Clifton S."/>
            <person name="Fulton L."/>
            <person name="Fulton B."/>
            <person name="Courtney L."/>
            <person name="Fronick C."/>
            <person name="Harrison M."/>
            <person name="Strong C."/>
            <person name="Farmer C."/>
            <person name="Delahaunty K."/>
            <person name="Markovic C."/>
            <person name="Hall O."/>
            <person name="Minx P."/>
            <person name="Tomlinson C."/>
            <person name="Mitreva M."/>
            <person name="Nelson J."/>
            <person name="Hou S."/>
            <person name="Wollam A."/>
            <person name="Pepin K.H."/>
            <person name="Johnson M."/>
            <person name="Bhonagiri V."/>
            <person name="Nash W.E."/>
            <person name="Warren W."/>
            <person name="Chinwalla A."/>
            <person name="Mardis E.R."/>
            <person name="Wilson R.K."/>
        </authorList>
    </citation>
    <scope>NUCLEOTIDE SEQUENCE [LARGE SCALE GENOMIC DNA]</scope>
    <source>
        <strain evidence="2">DSM 15176</strain>
    </source>
</reference>
<evidence type="ECO:0000313" key="3">
    <source>
        <dbReference type="Proteomes" id="UP000003438"/>
    </source>
</evidence>
<dbReference type="Proteomes" id="UP000003438">
    <property type="component" value="Unassembled WGS sequence"/>
</dbReference>
<feature type="region of interest" description="Disordered" evidence="1">
    <location>
        <begin position="1"/>
        <end position="45"/>
    </location>
</feature>
<dbReference type="AlphaFoldDB" id="D1PQV3"/>
<proteinExistence type="predicted"/>
<dbReference type="STRING" id="411471.SUBVAR_06780"/>
<protein>
    <submittedName>
        <fullName evidence="2">Uncharacterized protein</fullName>
    </submittedName>
</protein>
<gene>
    <name evidence="2" type="ORF">SUBVAR_06780</name>
</gene>
<evidence type="ECO:0000256" key="1">
    <source>
        <dbReference type="SAM" id="MobiDB-lite"/>
    </source>
</evidence>
<comment type="caution">
    <text evidence="2">The sequence shown here is derived from an EMBL/GenBank/DDBJ whole genome shotgun (WGS) entry which is preliminary data.</text>
</comment>
<dbReference type="EMBL" id="ACBY02000052">
    <property type="protein sequence ID" value="EFB74968.1"/>
    <property type="molecule type" value="Genomic_DNA"/>
</dbReference>
<sequence length="75" mass="8399">MVSKRTGTALRPPAAKSSLQYSKSGGWMQEKTRGEGWHPINARTRHRPGTVPAVCFWMCAGLKKSGYVRQKQPKK</sequence>
<evidence type="ECO:0000313" key="2">
    <source>
        <dbReference type="EMBL" id="EFB74968.1"/>
    </source>
</evidence>
<accession>D1PQV3</accession>
<name>D1PQV3_9FIRM</name>
<organism evidence="2 3">
    <name type="scientific">Subdoligranulum variabile DSM 15176</name>
    <dbReference type="NCBI Taxonomy" id="411471"/>
    <lineage>
        <taxon>Bacteria</taxon>
        <taxon>Bacillati</taxon>
        <taxon>Bacillota</taxon>
        <taxon>Clostridia</taxon>
        <taxon>Eubacteriales</taxon>
        <taxon>Oscillospiraceae</taxon>
        <taxon>Subdoligranulum</taxon>
    </lineage>
</organism>
<dbReference type="HOGENOM" id="CLU_2669703_0_0_9"/>
<keyword evidence="3" id="KW-1185">Reference proteome</keyword>